<evidence type="ECO:0000313" key="2">
    <source>
        <dbReference type="RefSeq" id="XP_073798923.1"/>
    </source>
</evidence>
<gene>
    <name evidence="2" type="primary">LOC108181672</name>
</gene>
<protein>
    <submittedName>
        <fullName evidence="2">Major histocompatibility complex class I-related gene protein isoform X1</fullName>
    </submittedName>
</protein>
<keyword evidence="1" id="KW-1185">Reference proteome</keyword>
<reference evidence="2" key="1">
    <citation type="submission" date="2025-08" db="UniProtKB">
        <authorList>
            <consortium name="RefSeq"/>
        </authorList>
    </citation>
    <scope>IDENTIFICATION</scope>
    <source>
        <strain evidence="2">Tuebingen</strain>
        <tissue evidence="2">Fibroblasts and whole tissue</tissue>
    </source>
</reference>
<accession>A0AC58IXH1</accession>
<sequence length="431" mass="49397">MQCKFTDSLVLIFSLVFPLASYGYSPPVSGSHSIRMFATYIKGKTPFPELSGVVMLDDIRVLYYNGVTDSFLARGNTTAEDDVFDPDDLENIKGFIKSEFSFLNAQNTFTKTDGIFVSQILAMCELKDDGEPGQMIGQDAFERLTIFTVLYADNKCTIDINLNISQEQKEKIIEGVKNYYRNLIQPFCYKTLKVYLKKRKDQVNRKVEPKVRIFHKANLDFGGFRVSCLATGFYPRHINLTLLRDGQPVSDHEFTGGDLLPNGDGTYQMRKSLEIRAEDSEKHKYTCSFKHLDKEWHIDLAEPHRNTIWIAVSVLLVCAIIVGLAMLIWKRYQTARQRENEPNNHQTTHMNAPEDVDLMDHSRDLQSLIRGKRDLLSGTKLLMNWKQLVPELFAIFLCSFKVNSFACTDCTSFESVLITWLRVQETALSRK</sequence>
<organism evidence="1 2">
    <name type="scientific">Danio rerio</name>
    <name type="common">Zebrafish</name>
    <name type="synonym">Brachydanio rerio</name>
    <dbReference type="NCBI Taxonomy" id="7955"/>
    <lineage>
        <taxon>Eukaryota</taxon>
        <taxon>Metazoa</taxon>
        <taxon>Chordata</taxon>
        <taxon>Craniata</taxon>
        <taxon>Vertebrata</taxon>
        <taxon>Euteleostomi</taxon>
        <taxon>Actinopterygii</taxon>
        <taxon>Neopterygii</taxon>
        <taxon>Teleostei</taxon>
        <taxon>Ostariophysi</taxon>
        <taxon>Cypriniformes</taxon>
        <taxon>Danionidae</taxon>
        <taxon>Danioninae</taxon>
        <taxon>Danio</taxon>
    </lineage>
</organism>
<proteinExistence type="predicted"/>
<evidence type="ECO:0000313" key="1">
    <source>
        <dbReference type="Proteomes" id="UP000000437"/>
    </source>
</evidence>
<dbReference type="Proteomes" id="UP000000437">
    <property type="component" value="Chromosome 25"/>
</dbReference>
<dbReference type="RefSeq" id="XP_073798923.1">
    <property type="nucleotide sequence ID" value="XM_073942822.1"/>
</dbReference>
<name>A0AC58IXH1_DANRE</name>